<feature type="transmembrane region" description="Helical" evidence="4">
    <location>
        <begin position="123"/>
        <end position="140"/>
    </location>
</feature>
<dbReference type="PANTHER" id="PTHR32303">
    <property type="entry name" value="QUINOPROTEIN ALCOHOL DEHYDROGENASE (CYTOCHROME C)"/>
    <property type="match status" value="1"/>
</dbReference>
<dbReference type="SUPFAM" id="SSF50998">
    <property type="entry name" value="Quinoprotein alcohol dehydrogenase-like"/>
    <property type="match status" value="1"/>
</dbReference>
<dbReference type="GO" id="GO:0048038">
    <property type="term" value="F:quinone binding"/>
    <property type="evidence" value="ECO:0007669"/>
    <property type="project" value="InterPro"/>
</dbReference>
<geneLocation type="plasmid" evidence="8">
    <name>pcme4a9i</name>
</geneLocation>
<sequence>MGTNVAGRVLRHGLAVLLIVLGLVLGAGGARLLMLGGSPYYLCAGAVLLVSGILAFRGRAAALWLYAAFLLATLAWALVEAGFAFWPLLPRLAGPAVLALVLAVPFVRRAVAGDGARRAGQAVLAAGLAAALVLAGSYAASDSGMRGASEIAAAHASPPGSPSAHLDAAAEWSAYGHDSAGTRHSPAAQITPANAARLTEAWRYRTGDSNAARPEIAQVMSFMATPLMVDDTLVFCTPVGAVVALDPETGAPCADFGDGGTVSLLEGLGEFDRGATYTTSPPVVIGDTAVLGGYVRDNFTSAEASGVVRAYDTGTGRLLWAWDSGMADDAPPLGEGETYTHGSPNAWSVLSADPALGLVYVPTGNATPDHVGTHRSPQLERYASSVVALDARTGRVRWHFQTVRHDLWDYDVPAQPVLFDFPAGSGTVPAVAVPTKRGEIFILDRRTGQPLTGVEERPAPQGKVPGERYAATQPYQTGFPSLIPARLRESDMWGATPFDQMLCRIRYRSLDYQGDFTPPSTRGALQYPGIFGMLNWGSASVDQRRGLMLVNSSAIPQMVTLHKRDEMAGQEAGNAHTSGMLPQLGTDYALTMEPMVSVLGIPCTTPPWGHLTAIDIGRREVAWQVPLGTSEDIAPLGIAVPGIFSIGGPITTAGGVTFIAATLDDYLRAFDTGTGRELWRGRLPAGGQATPMAYVSPASGRQFVVVAAGGHGFLGSTPGDYVVAYALARGEGEEAR</sequence>
<evidence type="ECO:0000259" key="5">
    <source>
        <dbReference type="Pfam" id="PF01011"/>
    </source>
</evidence>
<reference evidence="6 8" key="1">
    <citation type="submission" date="2017-01" db="EMBL/GenBank/DDBJ databases">
        <title>Complete genome sequence of esterase-producing bacterium Croceicoccus marinus E4A9.</title>
        <authorList>
            <person name="Wu Y.-H."/>
            <person name="Cheng H."/>
            <person name="Xu L."/>
            <person name="Huo Y.-Y."/>
            <person name="Wang C.-S."/>
            <person name="Xu X.-W."/>
        </authorList>
    </citation>
    <scope>NUCLEOTIDE SEQUENCE [LARGE SCALE GENOMIC DNA]</scope>
    <source>
        <strain evidence="6 8">E4A9</strain>
        <plasmid evidence="6">pCME4A9I</plasmid>
        <plasmid evidence="8">Plasmid pcme4a9i</plasmid>
    </source>
</reference>
<proteinExistence type="inferred from homology"/>
<evidence type="ECO:0000313" key="6">
    <source>
        <dbReference type="EMBL" id="ARU17923.1"/>
    </source>
</evidence>
<dbReference type="EMBL" id="CP060053">
    <property type="protein sequence ID" value="QNE07429.1"/>
    <property type="molecule type" value="Genomic_DNA"/>
</dbReference>
<dbReference type="InterPro" id="IPR018391">
    <property type="entry name" value="PQQ_b-propeller_rpt"/>
</dbReference>
<dbReference type="GO" id="GO:0016020">
    <property type="term" value="C:membrane"/>
    <property type="evidence" value="ECO:0007669"/>
    <property type="project" value="InterPro"/>
</dbReference>
<dbReference type="Gene3D" id="2.140.10.10">
    <property type="entry name" value="Quinoprotein alcohol dehydrogenase-like superfamily"/>
    <property type="match status" value="2"/>
</dbReference>
<protein>
    <submittedName>
        <fullName evidence="7">PQQ-binding-like beta-propeller repeat protein</fullName>
    </submittedName>
</protein>
<keyword evidence="6" id="KW-0614">Plasmid</keyword>
<dbReference type="OrthoDB" id="9794322at2"/>
<dbReference type="RefSeq" id="WP_066850706.1">
    <property type="nucleotide sequence ID" value="NZ_CP019603.1"/>
</dbReference>
<keyword evidence="4" id="KW-1133">Transmembrane helix</keyword>
<dbReference type="Proteomes" id="UP000195807">
    <property type="component" value="Plasmid pCME4A9I"/>
</dbReference>
<dbReference type="InterPro" id="IPR011047">
    <property type="entry name" value="Quinoprotein_ADH-like_sf"/>
</dbReference>
<evidence type="ECO:0000256" key="3">
    <source>
        <dbReference type="ARBA" id="ARBA00023002"/>
    </source>
</evidence>
<feature type="domain" description="Pyrrolo-quinoline quinone repeat" evidence="5">
    <location>
        <begin position="246"/>
        <end position="704"/>
    </location>
</feature>
<dbReference type="CDD" id="cd10280">
    <property type="entry name" value="PQQ_mGDH"/>
    <property type="match status" value="1"/>
</dbReference>
<keyword evidence="8" id="KW-1185">Reference proteome</keyword>
<feature type="transmembrane region" description="Helical" evidence="4">
    <location>
        <begin position="12"/>
        <end position="33"/>
    </location>
</feature>
<geneLocation type="plasmid" evidence="7 9">
    <name>plas1</name>
</geneLocation>
<reference evidence="7 9" key="2">
    <citation type="submission" date="2020-08" db="EMBL/GenBank/DDBJ databases">
        <authorList>
            <person name="Liu G."/>
            <person name="Sun C."/>
        </authorList>
    </citation>
    <scope>NUCLEOTIDE SEQUENCE [LARGE SCALE GENOMIC DNA]</scope>
    <source>
        <strain evidence="7 9">OT19</strain>
        <plasmid evidence="7 9">plas1</plasmid>
    </source>
</reference>
<feature type="transmembrane region" description="Helical" evidence="4">
    <location>
        <begin position="92"/>
        <end position="111"/>
    </location>
</feature>
<keyword evidence="3" id="KW-0560">Oxidoreductase</keyword>
<feature type="transmembrane region" description="Helical" evidence="4">
    <location>
        <begin position="39"/>
        <end position="56"/>
    </location>
</feature>
<keyword evidence="4" id="KW-0472">Membrane</keyword>
<comment type="similarity">
    <text evidence="2">Belongs to the bacterial PQQ dehydrogenase family.</text>
</comment>
<dbReference type="EMBL" id="CP019603">
    <property type="protein sequence ID" value="ARU17923.1"/>
    <property type="molecule type" value="Genomic_DNA"/>
</dbReference>
<geneLocation type="plasmid" evidence="6">
    <name>pCME4A9I</name>
</geneLocation>
<evidence type="ECO:0000256" key="1">
    <source>
        <dbReference type="ARBA" id="ARBA00001931"/>
    </source>
</evidence>
<dbReference type="PANTHER" id="PTHR32303:SF4">
    <property type="entry name" value="QUINOPROTEIN GLUCOSE DEHYDROGENASE"/>
    <property type="match status" value="1"/>
</dbReference>
<evidence type="ECO:0000313" key="8">
    <source>
        <dbReference type="Proteomes" id="UP000195807"/>
    </source>
</evidence>
<accession>A0A1Z1FGS9</accession>
<evidence type="ECO:0000256" key="4">
    <source>
        <dbReference type="SAM" id="Phobius"/>
    </source>
</evidence>
<evidence type="ECO:0000256" key="2">
    <source>
        <dbReference type="ARBA" id="ARBA00008156"/>
    </source>
</evidence>
<evidence type="ECO:0000313" key="7">
    <source>
        <dbReference type="EMBL" id="QNE07429.1"/>
    </source>
</evidence>
<gene>
    <name evidence="6" type="ORF">A9D14_16530</name>
    <name evidence="7" type="ORF">H4O24_16240</name>
</gene>
<evidence type="ECO:0000313" key="9">
    <source>
        <dbReference type="Proteomes" id="UP000515297"/>
    </source>
</evidence>
<name>A0A1Z1FGS9_9SPHN</name>
<dbReference type="GO" id="GO:0016614">
    <property type="term" value="F:oxidoreductase activity, acting on CH-OH group of donors"/>
    <property type="evidence" value="ECO:0007669"/>
    <property type="project" value="InterPro"/>
</dbReference>
<keyword evidence="4" id="KW-0812">Transmembrane</keyword>
<dbReference type="KEGG" id="cman:A9D14_16530"/>
<dbReference type="Pfam" id="PF01011">
    <property type="entry name" value="PQQ"/>
    <property type="match status" value="1"/>
</dbReference>
<dbReference type="InterPro" id="IPR002372">
    <property type="entry name" value="PQQ_rpt_dom"/>
</dbReference>
<dbReference type="AlphaFoldDB" id="A0A1Z1FGS9"/>
<dbReference type="InterPro" id="IPR017511">
    <property type="entry name" value="PQQ_mDH"/>
</dbReference>
<dbReference type="Proteomes" id="UP000515297">
    <property type="component" value="Plasmid plas1"/>
</dbReference>
<comment type="cofactor">
    <cofactor evidence="1">
        <name>pyrroloquinoline quinone</name>
        <dbReference type="ChEBI" id="CHEBI:58442"/>
    </cofactor>
</comment>
<feature type="transmembrane region" description="Helical" evidence="4">
    <location>
        <begin position="63"/>
        <end position="86"/>
    </location>
</feature>
<organism evidence="6 8">
    <name type="scientific">Croceicoccus marinus</name>
    <dbReference type="NCBI Taxonomy" id="450378"/>
    <lineage>
        <taxon>Bacteria</taxon>
        <taxon>Pseudomonadati</taxon>
        <taxon>Pseudomonadota</taxon>
        <taxon>Alphaproteobacteria</taxon>
        <taxon>Sphingomonadales</taxon>
        <taxon>Erythrobacteraceae</taxon>
        <taxon>Croceicoccus</taxon>
    </lineage>
</organism>
<dbReference type="STRING" id="450378.GCA_001661675_03322"/>
<dbReference type="SMART" id="SM00564">
    <property type="entry name" value="PQQ"/>
    <property type="match status" value="4"/>
</dbReference>